<name>A0A382F4H3_9ZZZZ</name>
<organism evidence="1">
    <name type="scientific">marine metagenome</name>
    <dbReference type="NCBI Taxonomy" id="408172"/>
    <lineage>
        <taxon>unclassified sequences</taxon>
        <taxon>metagenomes</taxon>
        <taxon>ecological metagenomes</taxon>
    </lineage>
</organism>
<proteinExistence type="predicted"/>
<dbReference type="AlphaFoldDB" id="A0A382F4H3"/>
<reference evidence="1" key="1">
    <citation type="submission" date="2018-05" db="EMBL/GenBank/DDBJ databases">
        <authorList>
            <person name="Lanie J.A."/>
            <person name="Ng W.-L."/>
            <person name="Kazmierczak K.M."/>
            <person name="Andrzejewski T.M."/>
            <person name="Davidsen T.M."/>
            <person name="Wayne K.J."/>
            <person name="Tettelin H."/>
            <person name="Glass J.I."/>
            <person name="Rusch D."/>
            <person name="Podicherti R."/>
            <person name="Tsui H.-C.T."/>
            <person name="Winkler M.E."/>
        </authorList>
    </citation>
    <scope>NUCLEOTIDE SEQUENCE</scope>
</reference>
<accession>A0A382F4H3</accession>
<sequence length="126" mass="14051">MASKNGQITFNCGLVVPADKAEEVEEVLSIHEGWMRETHSLDADGKIHLVDYYVTKSEQLNNPLDPSEGTTGNILYSINETYVEKDGLDQHMQQGMQFEHFPKIAETFLGYGKAFVVMGGTVIHSM</sequence>
<evidence type="ECO:0000313" key="1">
    <source>
        <dbReference type="EMBL" id="SVB57021.1"/>
    </source>
</evidence>
<gene>
    <name evidence="1" type="ORF">METZ01_LOCUS209875</name>
</gene>
<evidence type="ECO:0008006" key="2">
    <source>
        <dbReference type="Google" id="ProtNLM"/>
    </source>
</evidence>
<dbReference type="EMBL" id="UINC01047582">
    <property type="protein sequence ID" value="SVB57021.1"/>
    <property type="molecule type" value="Genomic_DNA"/>
</dbReference>
<protein>
    <recommendedName>
        <fullName evidence="2">ABM domain-containing protein</fullName>
    </recommendedName>
</protein>